<evidence type="ECO:0000313" key="2">
    <source>
        <dbReference type="Proteomes" id="UP001283212"/>
    </source>
</evidence>
<gene>
    <name evidence="1" type="ORF">McpCs1_17560</name>
</gene>
<dbReference type="Proteomes" id="UP001283212">
    <property type="component" value="Unassembled WGS sequence"/>
</dbReference>
<proteinExistence type="predicted"/>
<dbReference type="EMBL" id="JAWDKB010000007">
    <property type="protein sequence ID" value="MDV0444349.1"/>
    <property type="molecule type" value="Genomic_DNA"/>
</dbReference>
<reference evidence="1 2" key="1">
    <citation type="submission" date="2023-06" db="EMBL/GenBank/DDBJ databases">
        <title>Genome sequence of Methancorpusculaceae sp. Cs1.</title>
        <authorList>
            <person name="Protasov E."/>
            <person name="Platt K."/>
            <person name="Poehlein A."/>
            <person name="Daniel R."/>
            <person name="Brune A."/>
        </authorList>
    </citation>
    <scope>NUCLEOTIDE SEQUENCE [LARGE SCALE GENOMIC DNA]</scope>
    <source>
        <strain evidence="1 2">Cs1</strain>
    </source>
</reference>
<dbReference type="AlphaFoldDB" id="A0AAE4SCT2"/>
<evidence type="ECO:0000313" key="1">
    <source>
        <dbReference type="EMBL" id="MDV0444349.1"/>
    </source>
</evidence>
<comment type="caution">
    <text evidence="1">The sequence shown here is derived from an EMBL/GenBank/DDBJ whole genome shotgun (WGS) entry which is preliminary data.</text>
</comment>
<sequence length="136" mass="15095">MTAVTDAELNALADDLYDRSGDDDVELARLMHELDPEIAIRLCTSDLTNAAQVYMYAFNEVPDEEVYDLLLLEPSSQLLRGVRVGTVELAELVMGFDKTKNLFFIGVWNGEKFVAAFAGDESYDRAAAYARKNCSA</sequence>
<organism evidence="1 2">
    <name type="scientific">Methanorbis rubei</name>
    <dbReference type="NCBI Taxonomy" id="3028300"/>
    <lineage>
        <taxon>Archaea</taxon>
        <taxon>Methanobacteriati</taxon>
        <taxon>Methanobacteriota</taxon>
        <taxon>Stenosarchaea group</taxon>
        <taxon>Methanomicrobia</taxon>
        <taxon>Methanomicrobiales</taxon>
        <taxon>Methanocorpusculaceae</taxon>
        <taxon>Methanorbis</taxon>
    </lineage>
</organism>
<accession>A0AAE4SCT2</accession>
<name>A0AAE4SCT2_9EURY</name>
<keyword evidence="2" id="KW-1185">Reference proteome</keyword>
<protein>
    <submittedName>
        <fullName evidence="1">Uncharacterized protein</fullName>
    </submittedName>
</protein>
<dbReference type="RefSeq" id="WP_338096845.1">
    <property type="nucleotide sequence ID" value="NZ_JAWDKB010000007.1"/>
</dbReference>